<organism evidence="1 2">
    <name type="scientific">Fontibacter flavus</name>
    <dbReference type="NCBI Taxonomy" id="654838"/>
    <lineage>
        <taxon>Bacteria</taxon>
        <taxon>Pseudomonadati</taxon>
        <taxon>Bacteroidota</taxon>
        <taxon>Cytophagia</taxon>
        <taxon>Cytophagales</taxon>
        <taxon>Cyclobacteriaceae</taxon>
        <taxon>Fontibacter</taxon>
    </lineage>
</organism>
<evidence type="ECO:0000313" key="1">
    <source>
        <dbReference type="EMBL" id="MFC0261889.1"/>
    </source>
</evidence>
<proteinExistence type="predicted"/>
<dbReference type="PROSITE" id="PS51257">
    <property type="entry name" value="PROKAR_LIPOPROTEIN"/>
    <property type="match status" value="1"/>
</dbReference>
<name>A0ABV6FPV5_9BACT</name>
<dbReference type="EMBL" id="JBHLWI010000008">
    <property type="protein sequence ID" value="MFC0261889.1"/>
    <property type="molecule type" value="Genomic_DNA"/>
</dbReference>
<dbReference type="Proteomes" id="UP001589797">
    <property type="component" value="Unassembled WGS sequence"/>
</dbReference>
<gene>
    <name evidence="1" type="ORF">ACFFIP_04285</name>
</gene>
<dbReference type="RefSeq" id="WP_382386332.1">
    <property type="nucleotide sequence ID" value="NZ_JBHLWI010000008.1"/>
</dbReference>
<protein>
    <submittedName>
        <fullName evidence="1">DUF4221 family protein</fullName>
    </submittedName>
</protein>
<evidence type="ECO:0000313" key="2">
    <source>
        <dbReference type="Proteomes" id="UP001589797"/>
    </source>
</evidence>
<reference evidence="1 2" key="1">
    <citation type="submission" date="2024-09" db="EMBL/GenBank/DDBJ databases">
        <authorList>
            <person name="Sun Q."/>
            <person name="Mori K."/>
        </authorList>
    </citation>
    <scope>NUCLEOTIDE SEQUENCE [LARGE SCALE GENOMIC DNA]</scope>
    <source>
        <strain evidence="1 2">CCM 7650</strain>
    </source>
</reference>
<keyword evidence="2" id="KW-1185">Reference proteome</keyword>
<dbReference type="Pfam" id="PF13970">
    <property type="entry name" value="DUF4221"/>
    <property type="match status" value="1"/>
</dbReference>
<comment type="caution">
    <text evidence="1">The sequence shown here is derived from an EMBL/GenBank/DDBJ whole genome shotgun (WGS) entry which is preliminary data.</text>
</comment>
<accession>A0ABV6FPV5</accession>
<dbReference type="InterPro" id="IPR025316">
    <property type="entry name" value="DUF4221"/>
</dbReference>
<sequence>MKYFTYLTILFISVSCQTKLNKQANFNNLYSVDTVIIDSKESLLDLESNIFKSDLNERKSSIFLFNKFKHLIDEVDLDNLEFVNNYPFDSDGPDGTGEYVNDIYEISDSLFFIKSFNRSALFHKNGTLIYKINWTNSIDSNGLKFGKIPQKEIAVGLNDLKVFGLSFENKNREVFLDILSVKDNSVERFDIDSEKSYHNFVLEIDDPQNYTFMDPIVYLTSENDQIIISHQYSSEIFIFNGEGEYLKTLKCEPSMTPNRASDLKGKSFHTIEQIEEEYQKLLEQVTFAPPVWDGVNKRYFRLSATRIFKEGEAKGTLHSELQEIKVYLSVFDSDFNLTSEVLVPELTTEFVKYFSKDGKLWVFENLADELGFIVIDI</sequence>